<evidence type="ECO:0000256" key="7">
    <source>
        <dbReference type="HAMAP-Rule" id="MF_01894"/>
    </source>
</evidence>
<dbReference type="EMBL" id="CP144914">
    <property type="protein sequence ID" value="WWD81643.1"/>
    <property type="molecule type" value="Genomic_DNA"/>
</dbReference>
<feature type="region of interest" description="Disordered" evidence="8">
    <location>
        <begin position="764"/>
        <end position="808"/>
    </location>
</feature>
<dbReference type="InterPro" id="IPR024704">
    <property type="entry name" value="SMC"/>
</dbReference>
<keyword evidence="6 7" id="KW-0238">DNA-binding</keyword>
<protein>
    <recommendedName>
        <fullName evidence="7">Chromosome partition protein Smc</fullName>
    </recommendedName>
</protein>
<dbReference type="Pfam" id="PF02463">
    <property type="entry name" value="SMC_N"/>
    <property type="match status" value="1"/>
</dbReference>
<dbReference type="InterPro" id="IPR003395">
    <property type="entry name" value="RecF/RecN/SMC_N"/>
</dbReference>
<comment type="similarity">
    <text evidence="7">Belongs to the SMC family.</text>
</comment>
<dbReference type="GO" id="GO:0016887">
    <property type="term" value="F:ATP hydrolysis activity"/>
    <property type="evidence" value="ECO:0007669"/>
    <property type="project" value="InterPro"/>
</dbReference>
<dbReference type="InterPro" id="IPR010935">
    <property type="entry name" value="SMC_hinge"/>
</dbReference>
<comment type="subunit">
    <text evidence="7">Homodimer.</text>
</comment>
<dbReference type="RefSeq" id="WP_147802503.1">
    <property type="nucleotide sequence ID" value="NZ_CP144914.1"/>
</dbReference>
<dbReference type="GO" id="GO:0003677">
    <property type="term" value="F:DNA binding"/>
    <property type="evidence" value="ECO:0007669"/>
    <property type="project" value="UniProtKB-UniRule"/>
</dbReference>
<dbReference type="Gene3D" id="3.40.50.300">
    <property type="entry name" value="P-loop containing nucleotide triphosphate hydrolases"/>
    <property type="match status" value="2"/>
</dbReference>
<organism evidence="10 11">
    <name type="scientific">Alkalicoccus halolimnae</name>
    <dbReference type="NCBI Taxonomy" id="1667239"/>
    <lineage>
        <taxon>Bacteria</taxon>
        <taxon>Bacillati</taxon>
        <taxon>Bacillota</taxon>
        <taxon>Bacilli</taxon>
        <taxon>Bacillales</taxon>
        <taxon>Bacillaceae</taxon>
        <taxon>Alkalicoccus</taxon>
    </lineage>
</organism>
<dbReference type="PANTHER" id="PTHR43977">
    <property type="entry name" value="STRUCTURAL MAINTENANCE OF CHROMOSOMES PROTEIN 3"/>
    <property type="match status" value="1"/>
</dbReference>
<dbReference type="GO" id="GO:0005694">
    <property type="term" value="C:chromosome"/>
    <property type="evidence" value="ECO:0007669"/>
    <property type="project" value="InterPro"/>
</dbReference>
<comment type="domain">
    <text evidence="7">Contains large globular domains required for ATP hydrolysis at each terminus and a third globular domain forming a flexible hinge near the middle of the molecule. These domains are separated by coiled-coil structures.</text>
</comment>
<evidence type="ECO:0000313" key="11">
    <source>
        <dbReference type="Proteomes" id="UP000321816"/>
    </source>
</evidence>
<evidence type="ECO:0000256" key="8">
    <source>
        <dbReference type="SAM" id="MobiDB-lite"/>
    </source>
</evidence>
<feature type="domain" description="SMC hinge" evidence="9">
    <location>
        <begin position="519"/>
        <end position="638"/>
    </location>
</feature>
<dbReference type="InterPro" id="IPR036277">
    <property type="entry name" value="SMC_hinge_sf"/>
</dbReference>
<dbReference type="OrthoDB" id="9808768at2"/>
<evidence type="ECO:0000256" key="6">
    <source>
        <dbReference type="ARBA" id="ARBA00023125"/>
    </source>
</evidence>
<feature type="coiled-coil region" evidence="7">
    <location>
        <begin position="167"/>
        <end position="201"/>
    </location>
</feature>
<dbReference type="HAMAP" id="MF_01894">
    <property type="entry name" value="Smc_prok"/>
    <property type="match status" value="1"/>
</dbReference>
<dbReference type="Gene3D" id="3.30.70.1620">
    <property type="match status" value="1"/>
</dbReference>
<dbReference type="Proteomes" id="UP000321816">
    <property type="component" value="Chromosome"/>
</dbReference>
<dbReference type="GO" id="GO:0007059">
    <property type="term" value="P:chromosome segregation"/>
    <property type="evidence" value="ECO:0007669"/>
    <property type="project" value="UniProtKB-UniRule"/>
</dbReference>
<evidence type="ECO:0000313" key="10">
    <source>
        <dbReference type="EMBL" id="WWD81643.1"/>
    </source>
</evidence>
<dbReference type="GO" id="GO:0030261">
    <property type="term" value="P:chromosome condensation"/>
    <property type="evidence" value="ECO:0007669"/>
    <property type="project" value="InterPro"/>
</dbReference>
<dbReference type="GO" id="GO:0006260">
    <property type="term" value="P:DNA replication"/>
    <property type="evidence" value="ECO:0007669"/>
    <property type="project" value="UniProtKB-UniRule"/>
</dbReference>
<keyword evidence="4 7" id="KW-0067">ATP-binding</keyword>
<dbReference type="KEGG" id="ahal:FTX54_009425"/>
<feature type="coiled-coil region" evidence="7">
    <location>
        <begin position="995"/>
        <end position="1029"/>
    </location>
</feature>
<sequence length="1194" mass="137730">MFLKRLELAGFKSFADPVHVEFEDGVTAVVGPNGSGKSNISDAVRWVLGEQSARNLRGAKMEDVIFSGSEKRSPLNMAEISLILNNENSQLKIDFSEVAVTRRVFRSGDSEYLINGQQARLKDIVDLFMDSGIGKESFSIIGQGRVEEILSSKAEDRRAIFEEAAGVRKYKYRKQQSEKKLDDTEDNLSRVRDILYELESQVEPLEEQASLAKEYLVQREELKEIEAALLVFEIKNMHDSWMKEKDLVEEMENRKKRLESTLSKRETKQREGIQELKEIEGALEEYQQKLLKVSEETEKQEGLKELWKERKKHYVQNRAQYRKELETLQEKRADLDRVLEAEQDRLKEISLQVKETKKKLKETKSSLENLDENKEKKIEELKSVYIDLLNEKTSLSNEERYLQEQSEKTNQSIERQKMENAELLSSRVKEEKAFAEAENNYRVCQERVEELVKEWQDKKRRQEKRLKEFEKKETLYYEGLRHMQHLEAKIETQESMQQDYAGFFNGVKHILKERDRSFKGIDGAVAELIDVPEKLQTAVETALGASQQHVVVKDEETGRKAIQFLRERKLGRATFLPRSVVKSRLMAERDTDKIKGDPSFVGIASELVSTKETFETTVRHILGNVVIATDLREAKSLAEKLQYRYRIVTLEGDVLNPGGSMTGGSLQKKQASLISRQKELETLKSNLASLTKDTQKLEEELRSWKHKKQEVEKELEDLKTDGELERENERDAKMALEEKKLSLNALRDRLRIYDLDMQEAEQEQLKRKERRSSLSRQLKEKEAELEELNERISSLSESKVKDDSKKTSVQEQLSELQIQHAKQEEQESNINQTVHRLTKERRDLTAEIVEKDEANSLLEAELSEKTVDASSIDGELDQKRTQKKNYTEKLNKLREKKNGLQELQSSIDAEVKETSNQRQYLQEQLHEHEISINRLDVELDNRLHHLQEEYELSFEAAEKEHHLSIPAEDARAKVKLLKMGLDEIGDVNLGAIEEFERVRERFDFLKEQKDDLEEAKSTLLSIISEMDEEMTSRFKETFSEIQAHFQSVFQELFGGGKASLELTSPDDLLTTGVDIAAQPPGKKLQHLALLSGGERALTAIALLFSILRARPVPFCVLDEVEAALDEANVNRFAEFLKDFSRETQFIVVTHRKGTMETADALYGVTMQESGVSNLVSVKLAESKELVKSGSLREE</sequence>
<evidence type="ECO:0000256" key="2">
    <source>
        <dbReference type="ARBA" id="ARBA00022490"/>
    </source>
</evidence>
<proteinExistence type="inferred from homology"/>
<evidence type="ECO:0000256" key="1">
    <source>
        <dbReference type="ARBA" id="ARBA00004496"/>
    </source>
</evidence>
<reference evidence="10 11" key="1">
    <citation type="submission" date="2024-01" db="EMBL/GenBank/DDBJ databases">
        <title>Complete Genome Sequence of Alkalicoccus halolimnae BZ-SZ-XJ29T, a Moderately Halophilic Bacterium Isolated from a Salt Lake.</title>
        <authorList>
            <person name="Zhao B."/>
        </authorList>
    </citation>
    <scope>NUCLEOTIDE SEQUENCE [LARGE SCALE GENOMIC DNA]</scope>
    <source>
        <strain evidence="10 11">BZ-SZ-XJ29</strain>
    </source>
</reference>
<dbReference type="FunFam" id="3.40.50.300:FF:000901">
    <property type="entry name" value="Chromosome partition protein Smc"/>
    <property type="match status" value="1"/>
</dbReference>
<dbReference type="NCBIfam" id="TIGR02168">
    <property type="entry name" value="SMC_prok_B"/>
    <property type="match status" value="1"/>
</dbReference>
<dbReference type="PIRSF" id="PIRSF005719">
    <property type="entry name" value="SMC"/>
    <property type="match status" value="1"/>
</dbReference>
<evidence type="ECO:0000256" key="3">
    <source>
        <dbReference type="ARBA" id="ARBA00022741"/>
    </source>
</evidence>
<evidence type="ECO:0000259" key="9">
    <source>
        <dbReference type="SMART" id="SM00968"/>
    </source>
</evidence>
<dbReference type="InterPro" id="IPR011890">
    <property type="entry name" value="SMC_prok"/>
</dbReference>
<keyword evidence="2 7" id="KW-0963">Cytoplasm</keyword>
<evidence type="ECO:0000256" key="4">
    <source>
        <dbReference type="ARBA" id="ARBA00022840"/>
    </source>
</evidence>
<keyword evidence="3 7" id="KW-0547">Nucleotide-binding</keyword>
<dbReference type="Pfam" id="PF06470">
    <property type="entry name" value="SMC_hinge"/>
    <property type="match status" value="1"/>
</dbReference>
<keyword evidence="11" id="KW-1185">Reference proteome</keyword>
<feature type="coiled-coil region" evidence="7">
    <location>
        <begin position="241"/>
        <end position="472"/>
    </location>
</feature>
<dbReference type="SUPFAM" id="SSF75553">
    <property type="entry name" value="Smc hinge domain"/>
    <property type="match status" value="1"/>
</dbReference>
<dbReference type="SUPFAM" id="SSF52540">
    <property type="entry name" value="P-loop containing nucleoside triphosphate hydrolases"/>
    <property type="match status" value="1"/>
</dbReference>
<keyword evidence="5 7" id="KW-0175">Coiled coil</keyword>
<accession>A0A5C7FQ82</accession>
<dbReference type="InterPro" id="IPR027417">
    <property type="entry name" value="P-loop_NTPase"/>
</dbReference>
<feature type="binding site" evidence="7">
    <location>
        <begin position="32"/>
        <end position="39"/>
    </location>
    <ligand>
        <name>ATP</name>
        <dbReference type="ChEBI" id="CHEBI:30616"/>
    </ligand>
</feature>
<dbReference type="AlphaFoldDB" id="A0A5C7FQ82"/>
<dbReference type="SMART" id="SM00968">
    <property type="entry name" value="SMC_hinge"/>
    <property type="match status" value="1"/>
</dbReference>
<dbReference type="FunFam" id="3.40.50.300:FF:000984">
    <property type="entry name" value="Chromosome partition protein Smc"/>
    <property type="match status" value="1"/>
</dbReference>
<dbReference type="GO" id="GO:0005737">
    <property type="term" value="C:cytoplasm"/>
    <property type="evidence" value="ECO:0007669"/>
    <property type="project" value="UniProtKB-SubCell"/>
</dbReference>
<comment type="subcellular location">
    <subcellularLocation>
        <location evidence="1 7">Cytoplasm</location>
    </subcellularLocation>
</comment>
<dbReference type="CDD" id="cd03278">
    <property type="entry name" value="ABC_SMC_barmotin"/>
    <property type="match status" value="2"/>
</dbReference>
<evidence type="ECO:0000256" key="5">
    <source>
        <dbReference type="ARBA" id="ARBA00023054"/>
    </source>
</evidence>
<dbReference type="GO" id="GO:0007062">
    <property type="term" value="P:sister chromatid cohesion"/>
    <property type="evidence" value="ECO:0007669"/>
    <property type="project" value="InterPro"/>
</dbReference>
<comment type="function">
    <text evidence="7">Required for chromosome condensation and partitioning.</text>
</comment>
<dbReference type="GO" id="GO:0005524">
    <property type="term" value="F:ATP binding"/>
    <property type="evidence" value="ECO:0007669"/>
    <property type="project" value="UniProtKB-UniRule"/>
</dbReference>
<name>A0A5C7FQ82_9BACI</name>
<feature type="compositionally biased region" description="Basic and acidic residues" evidence="8">
    <location>
        <begin position="798"/>
        <end position="808"/>
    </location>
</feature>
<dbReference type="Gene3D" id="1.20.1060.20">
    <property type="match status" value="1"/>
</dbReference>
<gene>
    <name evidence="7 10" type="primary">smc</name>
    <name evidence="10" type="ORF">FTX54_009425</name>
</gene>